<evidence type="ECO:0000256" key="2">
    <source>
        <dbReference type="ARBA" id="ARBA00022691"/>
    </source>
</evidence>
<dbReference type="AlphaFoldDB" id="E6W4F7"/>
<evidence type="ECO:0000256" key="1">
    <source>
        <dbReference type="ARBA" id="ARBA00022485"/>
    </source>
</evidence>
<keyword evidence="1" id="KW-0004">4Fe-4S</keyword>
<dbReference type="PANTHER" id="PTHR30352">
    <property type="entry name" value="PYRUVATE FORMATE-LYASE-ACTIVATING ENZYME"/>
    <property type="match status" value="1"/>
</dbReference>
<keyword evidence="3 6" id="KW-0479">Metal-binding</keyword>
<sequence>MEARYWSPMNDQQLRCDLCPHRCIIAPGNSGICRIRHNRGGRMEALSYGRVISTHIDPIEKKPLARFFPGQGTLSISCGGCNMRCQHCQNFPISCEFSPDLYEQIPVLSFAHILAQLKKSGTSILSFTYAEPSIAYEFTIDCARAVREAGMHTALITNGYLSDAPWQELTPWISAMNIDLKGDEGIYRTICKAPGGYGQVLRNIATAFEAGVHIELTTLLIPSITDTVMDQLIEDVCAISTTIPWHISAYFPRYQSHEPATTREQVLRVADKIREKKCNFVYTGNI</sequence>
<dbReference type="GO" id="GO:0046872">
    <property type="term" value="F:metal ion binding"/>
    <property type="evidence" value="ECO:0007669"/>
    <property type="project" value="UniProtKB-KW"/>
</dbReference>
<dbReference type="GO" id="GO:0003824">
    <property type="term" value="F:catalytic activity"/>
    <property type="evidence" value="ECO:0007669"/>
    <property type="project" value="InterPro"/>
</dbReference>
<evidence type="ECO:0000313" key="8">
    <source>
        <dbReference type="EMBL" id="ADU65931.1"/>
    </source>
</evidence>
<dbReference type="CDD" id="cd01335">
    <property type="entry name" value="Radical_SAM"/>
    <property type="match status" value="1"/>
</dbReference>
<gene>
    <name evidence="8" type="ordered locus">Selin_1196</name>
</gene>
<feature type="binding site" evidence="6">
    <location>
        <position position="88"/>
    </location>
    <ligand>
        <name>[4Fe-4S] cluster</name>
        <dbReference type="ChEBI" id="CHEBI:49883"/>
        <note>4Fe-4S-S-AdoMet</note>
    </ligand>
</feature>
<dbReference type="SFLD" id="SFLDG01101">
    <property type="entry name" value="Uncharacterised_Radical_SAM_Su"/>
    <property type="match status" value="1"/>
</dbReference>
<comment type="cofactor">
    <cofactor evidence="6">
        <name>[4Fe-4S] cluster</name>
        <dbReference type="ChEBI" id="CHEBI:49883"/>
    </cofactor>
    <text evidence="6">Binds 1 [4Fe-4S] cluster. The cluster is coordinated with 3 cysteines and an exchangeable S-adenosyl-L-methionine.</text>
</comment>
<feature type="binding site" evidence="6">
    <location>
        <position position="81"/>
    </location>
    <ligand>
        <name>[4Fe-4S] cluster</name>
        <dbReference type="ChEBI" id="CHEBI:49883"/>
        <note>4Fe-4S-S-AdoMet</note>
    </ligand>
</feature>
<dbReference type="InterPro" id="IPR013785">
    <property type="entry name" value="Aldolase_TIM"/>
</dbReference>
<dbReference type="InterPro" id="IPR007197">
    <property type="entry name" value="rSAM"/>
</dbReference>
<evidence type="ECO:0000256" key="6">
    <source>
        <dbReference type="PIRSR" id="PIRSR004869-50"/>
    </source>
</evidence>
<keyword evidence="4 6" id="KW-0408">Iron</keyword>
<organism evidence="8 9">
    <name type="scientific">Desulfurispirillum indicum (strain ATCC BAA-1389 / DSM 22839 / S5)</name>
    <dbReference type="NCBI Taxonomy" id="653733"/>
    <lineage>
        <taxon>Bacteria</taxon>
        <taxon>Pseudomonadati</taxon>
        <taxon>Chrysiogenota</taxon>
        <taxon>Chrysiogenia</taxon>
        <taxon>Chrysiogenales</taxon>
        <taxon>Chrysiogenaceae</taxon>
        <taxon>Desulfurispirillum</taxon>
    </lineage>
</organism>
<dbReference type="eggNOG" id="COG1180">
    <property type="taxonomic scope" value="Bacteria"/>
</dbReference>
<protein>
    <submittedName>
        <fullName evidence="8">Radical SAM domain protein</fullName>
    </submittedName>
</protein>
<evidence type="ECO:0000256" key="5">
    <source>
        <dbReference type="ARBA" id="ARBA00023014"/>
    </source>
</evidence>
<dbReference type="KEGG" id="din:Selin_1196"/>
<dbReference type="OrthoDB" id="9782387at2"/>
<evidence type="ECO:0000313" key="9">
    <source>
        <dbReference type="Proteomes" id="UP000002572"/>
    </source>
</evidence>
<name>E6W4F7_DESIS</name>
<dbReference type="HOGENOM" id="CLU_044176_1_0_0"/>
<evidence type="ECO:0000256" key="3">
    <source>
        <dbReference type="ARBA" id="ARBA00022723"/>
    </source>
</evidence>
<evidence type="ECO:0000256" key="4">
    <source>
        <dbReference type="ARBA" id="ARBA00023004"/>
    </source>
</evidence>
<dbReference type="GO" id="GO:0051539">
    <property type="term" value="F:4 iron, 4 sulfur cluster binding"/>
    <property type="evidence" value="ECO:0007669"/>
    <property type="project" value="UniProtKB-KW"/>
</dbReference>
<dbReference type="Pfam" id="PF04055">
    <property type="entry name" value="Radical_SAM"/>
    <property type="match status" value="1"/>
</dbReference>
<dbReference type="EMBL" id="CP002432">
    <property type="protein sequence ID" value="ADU65931.1"/>
    <property type="molecule type" value="Genomic_DNA"/>
</dbReference>
<dbReference type="InterPro" id="IPR058240">
    <property type="entry name" value="rSAM_sf"/>
</dbReference>
<dbReference type="PANTHER" id="PTHR30352:SF5">
    <property type="entry name" value="PYRUVATE FORMATE-LYASE 1-ACTIVATING ENZYME"/>
    <property type="match status" value="1"/>
</dbReference>
<dbReference type="InterPro" id="IPR034457">
    <property type="entry name" value="Organic_radical-activating"/>
</dbReference>
<evidence type="ECO:0000259" key="7">
    <source>
        <dbReference type="PROSITE" id="PS51918"/>
    </source>
</evidence>
<dbReference type="InterPro" id="IPR016431">
    <property type="entry name" value="Pyrv-formate_lyase-activ_prd"/>
</dbReference>
<keyword evidence="2 6" id="KW-0949">S-adenosyl-L-methionine</keyword>
<dbReference type="STRING" id="653733.Selin_1196"/>
<accession>E6W4F7</accession>
<reference evidence="8 9" key="1">
    <citation type="submission" date="2010-12" db="EMBL/GenBank/DDBJ databases">
        <title>Complete sequence of Desulfurispirillum indicum S5.</title>
        <authorList>
            <consortium name="US DOE Joint Genome Institute"/>
            <person name="Lucas S."/>
            <person name="Copeland A."/>
            <person name="Lapidus A."/>
            <person name="Cheng J.-F."/>
            <person name="Goodwin L."/>
            <person name="Pitluck S."/>
            <person name="Chertkov O."/>
            <person name="Held B."/>
            <person name="Detter J.C."/>
            <person name="Han C."/>
            <person name="Tapia R."/>
            <person name="Land M."/>
            <person name="Hauser L."/>
            <person name="Kyrpides N."/>
            <person name="Ivanova N."/>
            <person name="Mikhailova N."/>
            <person name="Haggblom M."/>
            <person name="Rauschenbach I."/>
            <person name="Bini E."/>
            <person name="Woyke T."/>
        </authorList>
    </citation>
    <scope>NUCLEOTIDE SEQUENCE [LARGE SCALE GENOMIC DNA]</scope>
    <source>
        <strain evidence="9">ATCC BAA-1389 / DSM 22839 / S5</strain>
    </source>
</reference>
<feature type="binding site" evidence="6">
    <location>
        <position position="85"/>
    </location>
    <ligand>
        <name>[4Fe-4S] cluster</name>
        <dbReference type="ChEBI" id="CHEBI:49883"/>
        <note>4Fe-4S-S-AdoMet</note>
    </ligand>
</feature>
<dbReference type="SUPFAM" id="SSF102114">
    <property type="entry name" value="Radical SAM enzymes"/>
    <property type="match status" value="1"/>
</dbReference>
<feature type="domain" description="Radical SAM core" evidence="7">
    <location>
        <begin position="66"/>
        <end position="286"/>
    </location>
</feature>
<dbReference type="Proteomes" id="UP000002572">
    <property type="component" value="Chromosome"/>
</dbReference>
<dbReference type="PIRSF" id="PIRSF004869">
    <property type="entry name" value="PflX_prd"/>
    <property type="match status" value="1"/>
</dbReference>
<dbReference type="SFLD" id="SFLDS00029">
    <property type="entry name" value="Radical_SAM"/>
    <property type="match status" value="1"/>
</dbReference>
<dbReference type="InterPro" id="IPR027596">
    <property type="entry name" value="AmmeMemoSam_rS"/>
</dbReference>
<keyword evidence="5 6" id="KW-0411">Iron-sulfur</keyword>
<dbReference type="PROSITE" id="PS51918">
    <property type="entry name" value="RADICAL_SAM"/>
    <property type="match status" value="1"/>
</dbReference>
<dbReference type="InParanoid" id="E6W4F7"/>
<dbReference type="Gene3D" id="3.20.20.70">
    <property type="entry name" value="Aldolase class I"/>
    <property type="match status" value="1"/>
</dbReference>
<keyword evidence="9" id="KW-1185">Reference proteome</keyword>
<proteinExistence type="predicted"/>